<dbReference type="Proteomes" id="UP000261284">
    <property type="component" value="Unassembled WGS sequence"/>
</dbReference>
<name>A0A3E1NHH1_9BACT</name>
<dbReference type="RefSeq" id="WP_116848090.1">
    <property type="nucleotide sequence ID" value="NZ_QTJU01000005.1"/>
</dbReference>
<dbReference type="OrthoDB" id="9808630at2"/>
<organism evidence="2 3">
    <name type="scientific">Deminuibacter soli</name>
    <dbReference type="NCBI Taxonomy" id="2291815"/>
    <lineage>
        <taxon>Bacteria</taxon>
        <taxon>Pseudomonadati</taxon>
        <taxon>Bacteroidota</taxon>
        <taxon>Chitinophagia</taxon>
        <taxon>Chitinophagales</taxon>
        <taxon>Chitinophagaceae</taxon>
        <taxon>Deminuibacter</taxon>
    </lineage>
</organism>
<dbReference type="AlphaFoldDB" id="A0A3E1NHH1"/>
<dbReference type="EMBL" id="QTJU01000005">
    <property type="protein sequence ID" value="RFM27332.1"/>
    <property type="molecule type" value="Genomic_DNA"/>
</dbReference>
<comment type="caution">
    <text evidence="2">The sequence shown here is derived from an EMBL/GenBank/DDBJ whole genome shotgun (WGS) entry which is preliminary data.</text>
</comment>
<dbReference type="Pfam" id="PF13084">
    <property type="entry name" value="DUF3943"/>
    <property type="match status" value="1"/>
</dbReference>
<evidence type="ECO:0000313" key="3">
    <source>
        <dbReference type="Proteomes" id="UP000261284"/>
    </source>
</evidence>
<evidence type="ECO:0000259" key="1">
    <source>
        <dbReference type="Pfam" id="PF13084"/>
    </source>
</evidence>
<proteinExistence type="predicted"/>
<accession>A0A3E1NHH1</accession>
<feature type="domain" description="DUF3943" evidence="1">
    <location>
        <begin position="110"/>
        <end position="214"/>
    </location>
</feature>
<evidence type="ECO:0000313" key="2">
    <source>
        <dbReference type="EMBL" id="RFM27332.1"/>
    </source>
</evidence>
<sequence>MPDQKLSHRFLQYFVLLAAGLCAWSIQGYSQTDSLKRADTTIHADTIRHTDTLQIPDSVDLPQKKRFWRASGELMLAQVIPWSVNYFIRDADFAHISFSSIWYNLNLSHWEWDDNKFATNQFAHPYQGSLYYSSFRTNGYSFWQAAPAAFAGSFMWEVAGETHPGAPNDFINTSMGGISLGEMSYRVANLVVNDQQRGFKRQLQEIAALVINPMYGFNRILDGKWGRVRRPDNPSLKRVTLHGLLDGGIRQYSEKESDLFKRGRNEWYAGLRFLYGDPFKDYRKPFDNFLLQLEVGGGDTAHINVVKVGGNLYGWQLSSTAKATHIGAITANYDYYRNSSFFYSGQSINFNVYSNLPFSRNVHLYSQLGAGIVILAAVPDAYLYYGEGRNYDYGPGISLLLNERLQLFRKLWFHVTYRGGWTKTINGNKSSFFLHAFTSELRYDMFKNVSAGVEWGYFFLDGTYKDYDDVQKKYPYLKAAVGIQF</sequence>
<reference evidence="2 3" key="1">
    <citation type="submission" date="2018-08" db="EMBL/GenBank/DDBJ databases">
        <title>Chitinophagaceae sp. K23C18032701, a novel bacterium isolated from forest soil.</title>
        <authorList>
            <person name="Wang C."/>
        </authorList>
    </citation>
    <scope>NUCLEOTIDE SEQUENCE [LARGE SCALE GENOMIC DNA]</scope>
    <source>
        <strain evidence="2 3">K23C18032701</strain>
    </source>
</reference>
<protein>
    <submittedName>
        <fullName evidence="2">DUF3943 domain-containing protein</fullName>
    </submittedName>
</protein>
<keyword evidence="3" id="KW-1185">Reference proteome</keyword>
<dbReference type="InterPro" id="IPR025079">
    <property type="entry name" value="DUF3943"/>
</dbReference>
<gene>
    <name evidence="2" type="ORF">DXN05_15000</name>
</gene>